<protein>
    <recommendedName>
        <fullName evidence="2">AAA+ ATPase domain-containing protein</fullName>
    </recommendedName>
</protein>
<dbReference type="SMART" id="SM00382">
    <property type="entry name" value="AAA"/>
    <property type="match status" value="1"/>
</dbReference>
<dbReference type="AlphaFoldDB" id="A0AAF0JBS0"/>
<dbReference type="Pfam" id="PF00004">
    <property type="entry name" value="AAA"/>
    <property type="match status" value="1"/>
</dbReference>
<dbReference type="InterPro" id="IPR003959">
    <property type="entry name" value="ATPase_AAA_core"/>
</dbReference>
<dbReference type="EMBL" id="CP119963">
    <property type="protein sequence ID" value="WFD40304.1"/>
    <property type="molecule type" value="Genomic_DNA"/>
</dbReference>
<evidence type="ECO:0000313" key="4">
    <source>
        <dbReference type="Proteomes" id="UP001217754"/>
    </source>
</evidence>
<feature type="domain" description="AAA+ ATPase" evidence="2">
    <location>
        <begin position="312"/>
        <end position="436"/>
    </location>
</feature>
<evidence type="ECO:0000259" key="2">
    <source>
        <dbReference type="SMART" id="SM00382"/>
    </source>
</evidence>
<feature type="region of interest" description="Disordered" evidence="1">
    <location>
        <begin position="1"/>
        <end position="77"/>
    </location>
</feature>
<gene>
    <name evidence="3" type="ORF">MJAP1_003290</name>
</gene>
<evidence type="ECO:0000256" key="1">
    <source>
        <dbReference type="SAM" id="MobiDB-lite"/>
    </source>
</evidence>
<dbReference type="RefSeq" id="XP_060123201.1">
    <property type="nucleotide sequence ID" value="XM_060267218.1"/>
</dbReference>
<accession>A0AAF0JBS0</accession>
<dbReference type="GO" id="GO:0003677">
    <property type="term" value="F:DNA binding"/>
    <property type="evidence" value="ECO:0007669"/>
    <property type="project" value="TreeGrafter"/>
</dbReference>
<dbReference type="GO" id="GO:0016887">
    <property type="term" value="F:ATP hydrolysis activity"/>
    <property type="evidence" value="ECO:0007669"/>
    <property type="project" value="InterPro"/>
</dbReference>
<dbReference type="SUPFAM" id="SSF52540">
    <property type="entry name" value="P-loop containing nucleoside triphosphate hydrolases"/>
    <property type="match status" value="1"/>
</dbReference>
<dbReference type="PANTHER" id="PTHR23389">
    <property type="entry name" value="CHROMOSOME TRANSMISSION FIDELITY FACTOR 18"/>
    <property type="match status" value="1"/>
</dbReference>
<dbReference type="GeneID" id="85226941"/>
<organism evidence="3 4">
    <name type="scientific">Malassezia japonica</name>
    <dbReference type="NCBI Taxonomy" id="223818"/>
    <lineage>
        <taxon>Eukaryota</taxon>
        <taxon>Fungi</taxon>
        <taxon>Dikarya</taxon>
        <taxon>Basidiomycota</taxon>
        <taxon>Ustilaginomycotina</taxon>
        <taxon>Malasseziomycetes</taxon>
        <taxon>Malasseziales</taxon>
        <taxon>Malasseziaceae</taxon>
        <taxon>Malassezia</taxon>
    </lineage>
</organism>
<dbReference type="InterPro" id="IPR027417">
    <property type="entry name" value="P-loop_NTPase"/>
</dbReference>
<feature type="region of interest" description="Disordered" evidence="1">
    <location>
        <begin position="109"/>
        <end position="156"/>
    </location>
</feature>
<dbReference type="Gene3D" id="3.40.50.300">
    <property type="entry name" value="P-loop containing nucleotide triphosphate hydrolases"/>
    <property type="match status" value="1"/>
</dbReference>
<name>A0AAF0JBS0_9BASI</name>
<dbReference type="PANTHER" id="PTHR23389:SF21">
    <property type="entry name" value="ATPASE FAMILY AAA DOMAIN-CONTAINING PROTEIN 5"/>
    <property type="match status" value="1"/>
</dbReference>
<dbReference type="GO" id="GO:0005634">
    <property type="term" value="C:nucleus"/>
    <property type="evidence" value="ECO:0007669"/>
    <property type="project" value="TreeGrafter"/>
</dbReference>
<reference evidence="3" key="1">
    <citation type="submission" date="2023-03" db="EMBL/GenBank/DDBJ databases">
        <title>Mating type loci evolution in Malassezia.</title>
        <authorList>
            <person name="Coelho M.A."/>
        </authorList>
    </citation>
    <scope>NUCLEOTIDE SEQUENCE</scope>
    <source>
        <strain evidence="3">CBS 9431</strain>
    </source>
</reference>
<proteinExistence type="predicted"/>
<keyword evidence="4" id="KW-1185">Reference proteome</keyword>
<sequence>MHGEKEGAHDRAARLFPIFAPGGARGEPEKKARSGGKGAAKPPPPPSASGSRTHVESAPVQRAVRGTGGAAHPFFAKRAGNSEMRRVRDEHVPMQASIAAPWPHRDAVHVAPETRTRRTPLALPPGWARRTRKERTPLSGTYVPRTSAYAPPPSAGRADEAVSCEAALSLENTIPAPRSPLAYIATDLQYDGTYPAAVAALYDQLQHAAPQSLSDARPSHGAAQWIDRWRPTCAAHVLGNEQAATYMRDWLHELRVSFTSHTRKRPIQTRVTQRKRGRPRMYDDEAEFHSDEDAWFDQFRAPGTQRTPPPPLTNCLLLEGPCGSGKSAAVHACAAELGFAVFELYAGVGRRSGKELASAVGQLSRNHMVAGEAAENAPRQSLILLDEVDLLMDDDAGFWPAVVELVRDSHRPVILTCNDASLVPIAELPLQNTLQFAAPPLQVGATYLQLVALAEGYIVSQAAMQNLYASTCASPPSIGGSGALHPGSHLFPVERALGDRPSYDLRAALMQLQYICLYTNARALRERPPAPPPEARAAERPARRVRGPAALQLLDSLRSMADAASACDLLDTHVAEASSDDTLPVWARARLAPQPATRCTQPAEAPITPYAAPFAQVLGTLAAADWLQHARAWVTPDPQAPPPEHNLPRAYPRLDGERLAHCRLLGQFLQLVHIPTSEALPRASLVVDYAPHVRQIMLLDQLKQAAWAAQLQTSDGVRATRNSARLLLDTWGMRGQEHGQWIPFGPADRAAGHQTGFTHS</sequence>
<dbReference type="GO" id="GO:0005524">
    <property type="term" value="F:ATP binding"/>
    <property type="evidence" value="ECO:0007669"/>
    <property type="project" value="InterPro"/>
</dbReference>
<dbReference type="Proteomes" id="UP001217754">
    <property type="component" value="Chromosome 6"/>
</dbReference>
<feature type="compositionally biased region" description="Basic and acidic residues" evidence="1">
    <location>
        <begin position="1"/>
        <end position="13"/>
    </location>
</feature>
<dbReference type="CDD" id="cd00009">
    <property type="entry name" value="AAA"/>
    <property type="match status" value="1"/>
</dbReference>
<evidence type="ECO:0000313" key="3">
    <source>
        <dbReference type="EMBL" id="WFD40304.1"/>
    </source>
</evidence>
<dbReference type="InterPro" id="IPR003593">
    <property type="entry name" value="AAA+_ATPase"/>
</dbReference>